<evidence type="ECO:0000256" key="1">
    <source>
        <dbReference type="SAM" id="MobiDB-lite"/>
    </source>
</evidence>
<dbReference type="OrthoDB" id="60860at2759"/>
<accession>A0A6A3BKB3</accession>
<feature type="region of interest" description="Disordered" evidence="1">
    <location>
        <begin position="134"/>
        <end position="156"/>
    </location>
</feature>
<dbReference type="PANTHER" id="PTHR48238">
    <property type="entry name" value="BNACNNG09570D PROTEIN"/>
    <property type="match status" value="1"/>
</dbReference>
<protein>
    <submittedName>
        <fullName evidence="2">Uncharacterized protein</fullName>
    </submittedName>
</protein>
<gene>
    <name evidence="2" type="ORF">F3Y22_tig00110045pilonHSYRG00065</name>
</gene>
<keyword evidence="3" id="KW-1185">Reference proteome</keyword>
<dbReference type="EMBL" id="VEPZ02000824">
    <property type="protein sequence ID" value="KAE8717440.1"/>
    <property type="molecule type" value="Genomic_DNA"/>
</dbReference>
<comment type="caution">
    <text evidence="2">The sequence shown here is derived from an EMBL/GenBank/DDBJ whole genome shotgun (WGS) entry which is preliminary data.</text>
</comment>
<evidence type="ECO:0000313" key="3">
    <source>
        <dbReference type="Proteomes" id="UP000436088"/>
    </source>
</evidence>
<evidence type="ECO:0000313" key="2">
    <source>
        <dbReference type="EMBL" id="KAE8717440.1"/>
    </source>
</evidence>
<proteinExistence type="predicted"/>
<dbReference type="AlphaFoldDB" id="A0A6A3BKB3"/>
<name>A0A6A3BKB3_HIBSY</name>
<organism evidence="2 3">
    <name type="scientific">Hibiscus syriacus</name>
    <name type="common">Rose of Sharon</name>
    <dbReference type="NCBI Taxonomy" id="106335"/>
    <lineage>
        <taxon>Eukaryota</taxon>
        <taxon>Viridiplantae</taxon>
        <taxon>Streptophyta</taxon>
        <taxon>Embryophyta</taxon>
        <taxon>Tracheophyta</taxon>
        <taxon>Spermatophyta</taxon>
        <taxon>Magnoliopsida</taxon>
        <taxon>eudicotyledons</taxon>
        <taxon>Gunneridae</taxon>
        <taxon>Pentapetalae</taxon>
        <taxon>rosids</taxon>
        <taxon>malvids</taxon>
        <taxon>Malvales</taxon>
        <taxon>Malvaceae</taxon>
        <taxon>Malvoideae</taxon>
        <taxon>Hibiscus</taxon>
    </lineage>
</organism>
<feature type="compositionally biased region" description="Basic and acidic residues" evidence="1">
    <location>
        <begin position="139"/>
        <end position="148"/>
    </location>
</feature>
<dbReference type="Proteomes" id="UP000436088">
    <property type="component" value="Unassembled WGS sequence"/>
</dbReference>
<dbReference type="PANTHER" id="PTHR48238:SF1">
    <property type="entry name" value="(RAPE) HYPOTHETICAL PROTEIN"/>
    <property type="match status" value="1"/>
</dbReference>
<reference evidence="2" key="1">
    <citation type="submission" date="2019-09" db="EMBL/GenBank/DDBJ databases">
        <title>Draft genome information of white flower Hibiscus syriacus.</title>
        <authorList>
            <person name="Kim Y.-M."/>
        </authorList>
    </citation>
    <scope>NUCLEOTIDE SEQUENCE [LARGE SCALE GENOMIC DNA]</scope>
    <source>
        <strain evidence="2">YM2019G1</strain>
    </source>
</reference>
<sequence length="156" mass="16973">MFGRVRASPSLDSSASPPSKIIKHDSLSIYETTLMKLKLGCQFHPISPVDLTDCHSGTIPVACEEMHSGDESMVIDTDCSSDCQSTGDSKLISLQRSNCTSNIHLFSRFNSRQRTPTISDETLMMDINASASSFQSLSRAKEGNHESTTHNGSTIT</sequence>